<reference evidence="2 3" key="1">
    <citation type="submission" date="2014-07" db="EMBL/GenBank/DDBJ databases">
        <title>Draft Genome Sequences of Environmental Pseudomonas syringae strains.</title>
        <authorList>
            <person name="Baltrus D.A."/>
            <person name="Berge O."/>
            <person name="Morris C."/>
        </authorList>
    </citation>
    <scope>NUCLEOTIDE SEQUENCE [LARGE SCALE GENOMIC DNA]</scope>
    <source>
        <strain evidence="2 3">CEB003</strain>
    </source>
</reference>
<comment type="caution">
    <text evidence="2">The sequence shown here is derived from an EMBL/GenBank/DDBJ whole genome shotgun (WGS) entry which is preliminary data.</text>
</comment>
<proteinExistence type="predicted"/>
<dbReference type="EMBL" id="JPQT01000074">
    <property type="protein sequence ID" value="KFE53688.1"/>
    <property type="molecule type" value="Genomic_DNA"/>
</dbReference>
<dbReference type="RefSeq" id="WP_020291993.1">
    <property type="nucleotide sequence ID" value="NZ_JPQT01000074.1"/>
</dbReference>
<sequence>MNSSFIQWVIQYKDALTVMISIGTLIVWVMYAQLLLNNYRRQRRPRIIINRGAGKGIGSLCLISNMSAEPIFINQLVLLLDTNQGRLCCDVTDIREESKGEIDQDLVLHNATRQGPLGTGDFTHIGTFGALIQRLATLHAIPMQGHLPGEGWTFTGLEVRVIAFYGSDKEAIGASRTFRLGEAEEGGCQLFAHTRESRQYNSHWQRRQVRRHWMMDVEG</sequence>
<feature type="transmembrane region" description="Helical" evidence="1">
    <location>
        <begin position="15"/>
        <end position="36"/>
    </location>
</feature>
<evidence type="ECO:0000313" key="2">
    <source>
        <dbReference type="EMBL" id="KFE53688.1"/>
    </source>
</evidence>
<accession>A0A085VE25</accession>
<name>A0A085VE25_PSESX</name>
<dbReference type="PATRIC" id="fig|317.174.peg.1127"/>
<protein>
    <submittedName>
        <fullName evidence="2">Uncharacterized protein</fullName>
    </submittedName>
</protein>
<keyword evidence="1" id="KW-0812">Transmembrane</keyword>
<dbReference type="Proteomes" id="UP000028643">
    <property type="component" value="Unassembled WGS sequence"/>
</dbReference>
<evidence type="ECO:0000313" key="3">
    <source>
        <dbReference type="Proteomes" id="UP000028643"/>
    </source>
</evidence>
<dbReference type="AlphaFoldDB" id="A0A085VE25"/>
<keyword evidence="1" id="KW-1133">Transmembrane helix</keyword>
<organism evidence="2 3">
    <name type="scientific">Pseudomonas syringae</name>
    <dbReference type="NCBI Taxonomy" id="317"/>
    <lineage>
        <taxon>Bacteria</taxon>
        <taxon>Pseudomonadati</taxon>
        <taxon>Pseudomonadota</taxon>
        <taxon>Gammaproteobacteria</taxon>
        <taxon>Pseudomonadales</taxon>
        <taxon>Pseudomonadaceae</taxon>
        <taxon>Pseudomonas</taxon>
    </lineage>
</organism>
<keyword evidence="1" id="KW-0472">Membrane</keyword>
<evidence type="ECO:0000256" key="1">
    <source>
        <dbReference type="SAM" id="Phobius"/>
    </source>
</evidence>
<gene>
    <name evidence="2" type="ORF">IV02_05535</name>
</gene>